<dbReference type="EMBL" id="CP036426">
    <property type="protein sequence ID" value="QDV37084.1"/>
    <property type="molecule type" value="Genomic_DNA"/>
</dbReference>
<evidence type="ECO:0000256" key="5">
    <source>
        <dbReference type="ARBA" id="ARBA00022679"/>
    </source>
</evidence>
<dbReference type="FunFam" id="3.40.50.150:FF:000010">
    <property type="entry name" value="Protein-L-isoaspartate O-methyltransferase"/>
    <property type="match status" value="1"/>
</dbReference>
<keyword evidence="6 7" id="KW-0949">S-adenosyl-L-methionine</keyword>
<dbReference type="PROSITE" id="PS01279">
    <property type="entry name" value="PCMT"/>
    <property type="match status" value="1"/>
</dbReference>
<evidence type="ECO:0000256" key="4">
    <source>
        <dbReference type="ARBA" id="ARBA00022603"/>
    </source>
</evidence>
<dbReference type="EC" id="2.1.1.77" evidence="7"/>
<evidence type="ECO:0000313" key="8">
    <source>
        <dbReference type="EMBL" id="QDV37084.1"/>
    </source>
</evidence>
<dbReference type="InterPro" id="IPR029063">
    <property type="entry name" value="SAM-dependent_MTases_sf"/>
</dbReference>
<name>A0A518H8D4_9BACT</name>
<comment type="function">
    <text evidence="7">Catalyzes the methyl esterification of L-isoaspartyl residues in peptides and proteins that result from spontaneous decomposition of normal L-aspartyl and L-asparaginyl residues. It plays a role in the repair and/or degradation of damaged proteins.</text>
</comment>
<evidence type="ECO:0000256" key="7">
    <source>
        <dbReference type="HAMAP-Rule" id="MF_00090"/>
    </source>
</evidence>
<evidence type="ECO:0000256" key="6">
    <source>
        <dbReference type="ARBA" id="ARBA00022691"/>
    </source>
</evidence>
<sequence length="221" mass="24042">MPDPHDHPAEELCRQLRARGIHDDRVLGAIASVPRDRFVPASRRDAAWEDRALPIGCDQTISQPFMVALMTQELGLRGDERVLEIGTGSGYQTAILSALARAVFTVERLEPLSRDARGLLEGSIGCRNVHFLVGDGTLGWPEAAPYDRILVTAAAPELPSLLFEQLGEGGRLVVPIGSEQSQQLYVVERRGGEPVEHASVTCRFVPLVGERGWDGHPRGPG</sequence>
<dbReference type="GO" id="GO:0032259">
    <property type="term" value="P:methylation"/>
    <property type="evidence" value="ECO:0007669"/>
    <property type="project" value="UniProtKB-KW"/>
</dbReference>
<dbReference type="GO" id="GO:0030091">
    <property type="term" value="P:protein repair"/>
    <property type="evidence" value="ECO:0007669"/>
    <property type="project" value="UniProtKB-UniRule"/>
</dbReference>
<dbReference type="InterPro" id="IPR000682">
    <property type="entry name" value="PCMT"/>
</dbReference>
<comment type="catalytic activity">
    <reaction evidence="7">
        <text>[protein]-L-isoaspartate + S-adenosyl-L-methionine = [protein]-L-isoaspartate alpha-methyl ester + S-adenosyl-L-homocysteine</text>
        <dbReference type="Rhea" id="RHEA:12705"/>
        <dbReference type="Rhea" id="RHEA-COMP:12143"/>
        <dbReference type="Rhea" id="RHEA-COMP:12144"/>
        <dbReference type="ChEBI" id="CHEBI:57856"/>
        <dbReference type="ChEBI" id="CHEBI:59789"/>
        <dbReference type="ChEBI" id="CHEBI:90596"/>
        <dbReference type="ChEBI" id="CHEBI:90598"/>
        <dbReference type="EC" id="2.1.1.77"/>
    </reaction>
</comment>
<dbReference type="AlphaFoldDB" id="A0A518H8D4"/>
<proteinExistence type="inferred from homology"/>
<evidence type="ECO:0000256" key="3">
    <source>
        <dbReference type="ARBA" id="ARBA00022490"/>
    </source>
</evidence>
<evidence type="ECO:0000313" key="9">
    <source>
        <dbReference type="Proteomes" id="UP000317835"/>
    </source>
</evidence>
<keyword evidence="5 7" id="KW-0808">Transferase</keyword>
<evidence type="ECO:0000256" key="1">
    <source>
        <dbReference type="ARBA" id="ARBA00004496"/>
    </source>
</evidence>
<dbReference type="HAMAP" id="MF_00090">
    <property type="entry name" value="PIMT"/>
    <property type="match status" value="1"/>
</dbReference>
<evidence type="ECO:0000256" key="2">
    <source>
        <dbReference type="ARBA" id="ARBA00005369"/>
    </source>
</evidence>
<dbReference type="Gene3D" id="3.40.50.150">
    <property type="entry name" value="Vaccinia Virus protein VP39"/>
    <property type="match status" value="1"/>
</dbReference>
<dbReference type="GO" id="GO:0004719">
    <property type="term" value="F:protein-L-isoaspartate (D-aspartate) O-methyltransferase activity"/>
    <property type="evidence" value="ECO:0007669"/>
    <property type="project" value="UniProtKB-UniRule"/>
</dbReference>
<organism evidence="8 9">
    <name type="scientific">Tautonia plasticadhaerens</name>
    <dbReference type="NCBI Taxonomy" id="2527974"/>
    <lineage>
        <taxon>Bacteria</taxon>
        <taxon>Pseudomonadati</taxon>
        <taxon>Planctomycetota</taxon>
        <taxon>Planctomycetia</taxon>
        <taxon>Isosphaerales</taxon>
        <taxon>Isosphaeraceae</taxon>
        <taxon>Tautonia</taxon>
    </lineage>
</organism>
<dbReference type="PANTHER" id="PTHR11579">
    <property type="entry name" value="PROTEIN-L-ISOASPARTATE O-METHYLTRANSFERASE"/>
    <property type="match status" value="1"/>
</dbReference>
<accession>A0A518H8D4</accession>
<keyword evidence="4 7" id="KW-0489">Methyltransferase</keyword>
<dbReference type="PANTHER" id="PTHR11579:SF0">
    <property type="entry name" value="PROTEIN-L-ISOASPARTATE(D-ASPARTATE) O-METHYLTRANSFERASE"/>
    <property type="match status" value="1"/>
</dbReference>
<protein>
    <recommendedName>
        <fullName evidence="7">Protein-L-isoaspartate O-methyltransferase</fullName>
        <ecNumber evidence="7">2.1.1.77</ecNumber>
    </recommendedName>
    <alternativeName>
        <fullName evidence="7">L-isoaspartyl protein carboxyl methyltransferase</fullName>
    </alternativeName>
    <alternativeName>
        <fullName evidence="7">Protein L-isoaspartyl methyltransferase</fullName>
    </alternativeName>
    <alternativeName>
        <fullName evidence="7">Protein-beta-aspartate methyltransferase</fullName>
        <shortName evidence="7">PIMT</shortName>
    </alternativeName>
</protein>
<dbReference type="OrthoDB" id="9772751at2"/>
<keyword evidence="9" id="KW-1185">Reference proteome</keyword>
<dbReference type="SUPFAM" id="SSF53335">
    <property type="entry name" value="S-adenosyl-L-methionine-dependent methyltransferases"/>
    <property type="match status" value="1"/>
</dbReference>
<dbReference type="CDD" id="cd02440">
    <property type="entry name" value="AdoMet_MTases"/>
    <property type="match status" value="1"/>
</dbReference>
<dbReference type="GO" id="GO:0005737">
    <property type="term" value="C:cytoplasm"/>
    <property type="evidence" value="ECO:0007669"/>
    <property type="project" value="UniProtKB-SubCell"/>
</dbReference>
<dbReference type="Pfam" id="PF01135">
    <property type="entry name" value="PCMT"/>
    <property type="match status" value="1"/>
</dbReference>
<reference evidence="8 9" key="1">
    <citation type="submission" date="2019-02" db="EMBL/GenBank/DDBJ databases">
        <title>Deep-cultivation of Planctomycetes and their phenomic and genomic characterization uncovers novel biology.</title>
        <authorList>
            <person name="Wiegand S."/>
            <person name="Jogler M."/>
            <person name="Boedeker C."/>
            <person name="Pinto D."/>
            <person name="Vollmers J."/>
            <person name="Rivas-Marin E."/>
            <person name="Kohn T."/>
            <person name="Peeters S.H."/>
            <person name="Heuer A."/>
            <person name="Rast P."/>
            <person name="Oberbeckmann S."/>
            <person name="Bunk B."/>
            <person name="Jeske O."/>
            <person name="Meyerdierks A."/>
            <person name="Storesund J.E."/>
            <person name="Kallscheuer N."/>
            <person name="Luecker S."/>
            <person name="Lage O.M."/>
            <person name="Pohl T."/>
            <person name="Merkel B.J."/>
            <person name="Hornburger P."/>
            <person name="Mueller R.-W."/>
            <person name="Bruemmer F."/>
            <person name="Labrenz M."/>
            <person name="Spormann A.M."/>
            <person name="Op den Camp H."/>
            <person name="Overmann J."/>
            <person name="Amann R."/>
            <person name="Jetten M.S.M."/>
            <person name="Mascher T."/>
            <person name="Medema M.H."/>
            <person name="Devos D.P."/>
            <person name="Kaster A.-K."/>
            <person name="Ovreas L."/>
            <person name="Rohde M."/>
            <person name="Galperin M.Y."/>
            <person name="Jogler C."/>
        </authorList>
    </citation>
    <scope>NUCLEOTIDE SEQUENCE [LARGE SCALE GENOMIC DNA]</scope>
    <source>
        <strain evidence="8 9">ElP</strain>
    </source>
</reference>
<dbReference type="NCBIfam" id="TIGR00080">
    <property type="entry name" value="pimt"/>
    <property type="match status" value="1"/>
</dbReference>
<dbReference type="RefSeq" id="WP_145274374.1">
    <property type="nucleotide sequence ID" value="NZ_CP036426.1"/>
</dbReference>
<gene>
    <name evidence="8" type="primary">pcm_1</name>
    <name evidence="7" type="synonym">pcm</name>
    <name evidence="8" type="ORF">ElP_50170</name>
</gene>
<dbReference type="KEGG" id="tpla:ElP_50170"/>
<dbReference type="Proteomes" id="UP000317835">
    <property type="component" value="Chromosome"/>
</dbReference>
<comment type="subcellular location">
    <subcellularLocation>
        <location evidence="1 7">Cytoplasm</location>
    </subcellularLocation>
</comment>
<keyword evidence="3 7" id="KW-0963">Cytoplasm</keyword>
<dbReference type="NCBIfam" id="NF001453">
    <property type="entry name" value="PRK00312.1"/>
    <property type="match status" value="1"/>
</dbReference>
<comment type="similarity">
    <text evidence="2 7">Belongs to the methyltransferase superfamily. L-isoaspartyl/D-aspartyl protein methyltransferase family.</text>
</comment>
<feature type="active site" evidence="7">
    <location>
        <position position="62"/>
    </location>
</feature>